<dbReference type="InterPro" id="IPR027417">
    <property type="entry name" value="P-loop_NTPase"/>
</dbReference>
<organism evidence="1">
    <name type="scientific">freshwater metagenome</name>
    <dbReference type="NCBI Taxonomy" id="449393"/>
    <lineage>
        <taxon>unclassified sequences</taxon>
        <taxon>metagenomes</taxon>
        <taxon>ecological metagenomes</taxon>
    </lineage>
</organism>
<dbReference type="Gene3D" id="3.40.50.300">
    <property type="entry name" value="P-loop containing nucleotide triphosphate hydrolases"/>
    <property type="match status" value="1"/>
</dbReference>
<dbReference type="SUPFAM" id="SSF52540">
    <property type="entry name" value="P-loop containing nucleoside triphosphate hydrolases"/>
    <property type="match status" value="1"/>
</dbReference>
<accession>A0A6J6H7C3</accession>
<reference evidence="1" key="1">
    <citation type="submission" date="2020-05" db="EMBL/GenBank/DDBJ databases">
        <authorList>
            <person name="Chiriac C."/>
            <person name="Salcher M."/>
            <person name="Ghai R."/>
            <person name="Kavagutti S V."/>
        </authorList>
    </citation>
    <scope>NUCLEOTIDE SEQUENCE</scope>
</reference>
<gene>
    <name evidence="1" type="ORF">UFOPK1835_00988</name>
</gene>
<name>A0A6J6H7C3_9ZZZZ</name>
<protein>
    <submittedName>
        <fullName evidence="1">Unannotated protein</fullName>
    </submittedName>
</protein>
<proteinExistence type="predicted"/>
<sequence length="324" mass="36526">MSAESIHSLSARNLTRLRLEFLGRSPSEEAIDDEKQLEQSRGEIEFLESSGSFVQLVSSWIASAEFSYQWTRNPMFAPVQGLDDLAKIDGSARPLIHIHIPKTAGTTLNRALSGHLPPLGSFSQRSLAELLALPLARLMSFRFIAGHYGFTAVDLLAFRNPIVFSMARDPLELYPSKWRYFRREKVISSSLSLEEWLTTTPGLRNSQVKALVTNLRETGPTHFDPHGWIINSANTDEDLERLLPPAIERLDYLAPSENVDDLYRLLHAKAGLPGEPLESVPRLNTTERVEISTEAAETILEMSQVDIEFYRQARLRWATDSIQP</sequence>
<evidence type="ECO:0000313" key="1">
    <source>
        <dbReference type="EMBL" id="CAB4609507.1"/>
    </source>
</evidence>
<dbReference type="EMBL" id="CAEZUP010000036">
    <property type="protein sequence ID" value="CAB4609507.1"/>
    <property type="molecule type" value="Genomic_DNA"/>
</dbReference>
<dbReference type="AlphaFoldDB" id="A0A6J6H7C3"/>